<organism evidence="2 3">
    <name type="scientific">Candidatus Woesebacteria bacterium GW2011_GWB1_43_14</name>
    <dbReference type="NCBI Taxonomy" id="1618578"/>
    <lineage>
        <taxon>Bacteria</taxon>
        <taxon>Candidatus Woeseibacteriota</taxon>
    </lineage>
</organism>
<dbReference type="GO" id="GO:1990281">
    <property type="term" value="C:efflux pump complex"/>
    <property type="evidence" value="ECO:0007669"/>
    <property type="project" value="TreeGrafter"/>
</dbReference>
<dbReference type="PANTHER" id="PTHR30469:SF33">
    <property type="entry name" value="SLR1207 PROTEIN"/>
    <property type="match status" value="1"/>
</dbReference>
<dbReference type="EMBL" id="LCFQ01000001">
    <property type="protein sequence ID" value="KKS98929.1"/>
    <property type="molecule type" value="Genomic_DNA"/>
</dbReference>
<reference evidence="2 3" key="1">
    <citation type="journal article" date="2015" name="Nature">
        <title>rRNA introns, odd ribosomes, and small enigmatic genomes across a large radiation of phyla.</title>
        <authorList>
            <person name="Brown C.T."/>
            <person name="Hug L.A."/>
            <person name="Thomas B.C."/>
            <person name="Sharon I."/>
            <person name="Castelle C.J."/>
            <person name="Singh A."/>
            <person name="Wilkins M.J."/>
            <person name="Williams K.H."/>
            <person name="Banfield J.F."/>
        </authorList>
    </citation>
    <scope>NUCLEOTIDE SEQUENCE [LARGE SCALE GENOMIC DNA]</scope>
</reference>
<name>A0A0G1DMQ0_9BACT</name>
<evidence type="ECO:0000313" key="2">
    <source>
        <dbReference type="EMBL" id="KKS98929.1"/>
    </source>
</evidence>
<dbReference type="NCBIfam" id="TIGR01730">
    <property type="entry name" value="RND_mfp"/>
    <property type="match status" value="1"/>
</dbReference>
<dbReference type="Gene3D" id="2.40.30.170">
    <property type="match status" value="1"/>
</dbReference>
<dbReference type="SUPFAM" id="SSF111369">
    <property type="entry name" value="HlyD-like secretion proteins"/>
    <property type="match status" value="1"/>
</dbReference>
<dbReference type="Proteomes" id="UP000034090">
    <property type="component" value="Unassembled WGS sequence"/>
</dbReference>
<proteinExistence type="inferred from homology"/>
<protein>
    <submittedName>
        <fullName evidence="2">Efflux transporter, RND family, MFP subunit</fullName>
    </submittedName>
</protein>
<dbReference type="AlphaFoldDB" id="A0A0G1DMQ0"/>
<evidence type="ECO:0000313" key="3">
    <source>
        <dbReference type="Proteomes" id="UP000034090"/>
    </source>
</evidence>
<dbReference type="Gene3D" id="2.40.50.100">
    <property type="match status" value="1"/>
</dbReference>
<dbReference type="GO" id="GO:0015562">
    <property type="term" value="F:efflux transmembrane transporter activity"/>
    <property type="evidence" value="ECO:0007669"/>
    <property type="project" value="TreeGrafter"/>
</dbReference>
<evidence type="ECO:0000256" key="1">
    <source>
        <dbReference type="ARBA" id="ARBA00009477"/>
    </source>
</evidence>
<dbReference type="InterPro" id="IPR006143">
    <property type="entry name" value="RND_pump_MFP"/>
</dbReference>
<comment type="caution">
    <text evidence="2">The sequence shown here is derived from an EMBL/GenBank/DDBJ whole genome shotgun (WGS) entry which is preliminary data.</text>
</comment>
<dbReference type="STRING" id="1618578.UV74_C0001G0039"/>
<dbReference type="PANTHER" id="PTHR30469">
    <property type="entry name" value="MULTIDRUG RESISTANCE PROTEIN MDTA"/>
    <property type="match status" value="1"/>
</dbReference>
<sequence>MRKLLMLFRRLFLSSKKRILLLVILLAVAGFVGYRRYAKKNGFEKASVGRGEVVEELVLSGEISASQYAELGYETSGRVVYVGVEEGKVVKKGQILGKLDTTVLNATYQSALADLRKYDATVQNIHDQVKDHSSDETYIQKDTRTTAEVNKDKAWEAVIAAERNLKGATLYAPFEGIVTYVANPFPLVTALYNQTQFKVLNPETIFFKVSADQTEVTRMRINQTVVITLDSFPVQEIRGTITRMDYAPDTEEVGVVYGIKVALESINIEYRLGMTGDAKFVMDRAENVLYVPAVFVQSDREGKYLLMNGGDKKVYVEAGIEGEERVEIKGEVNEGDVVYD</sequence>
<gene>
    <name evidence="2" type="ORF">UV74_C0001G0039</name>
</gene>
<accession>A0A0G1DMQ0</accession>
<comment type="similarity">
    <text evidence="1">Belongs to the membrane fusion protein (MFP) (TC 8.A.1) family.</text>
</comment>